<proteinExistence type="predicted"/>
<dbReference type="AlphaFoldDB" id="A0A7W2EXB0"/>
<evidence type="ECO:0000313" key="3">
    <source>
        <dbReference type="Proteomes" id="UP000534388"/>
    </source>
</evidence>
<evidence type="ECO:0000256" key="1">
    <source>
        <dbReference type="SAM" id="Phobius"/>
    </source>
</evidence>
<gene>
    <name evidence="2" type="ORF">H3H37_25005</name>
</gene>
<comment type="caution">
    <text evidence="2">The sequence shown here is derived from an EMBL/GenBank/DDBJ whole genome shotgun (WGS) entry which is preliminary data.</text>
</comment>
<keyword evidence="1" id="KW-0812">Transmembrane</keyword>
<dbReference type="EMBL" id="JACEZT010000033">
    <property type="protein sequence ID" value="MBA5640324.1"/>
    <property type="molecule type" value="Genomic_DNA"/>
</dbReference>
<keyword evidence="3" id="KW-1185">Reference proteome</keyword>
<reference evidence="2 3" key="1">
    <citation type="submission" date="2020-07" db="EMBL/GenBank/DDBJ databases">
        <title>Novel species isolated from subtropical streams in China.</title>
        <authorList>
            <person name="Lu H."/>
        </authorList>
    </citation>
    <scope>NUCLEOTIDE SEQUENCE [LARGE SCALE GENOMIC DNA]</scope>
    <source>
        <strain evidence="2 3">LX20W</strain>
    </source>
</reference>
<keyword evidence="1" id="KW-0472">Membrane</keyword>
<evidence type="ECO:0000313" key="2">
    <source>
        <dbReference type="EMBL" id="MBA5640324.1"/>
    </source>
</evidence>
<protein>
    <submittedName>
        <fullName evidence="2">Uncharacterized protein</fullName>
    </submittedName>
</protein>
<accession>A0A7W2EXB0</accession>
<feature type="transmembrane region" description="Helical" evidence="1">
    <location>
        <begin position="78"/>
        <end position="97"/>
    </location>
</feature>
<dbReference type="RefSeq" id="WP_182167641.1">
    <property type="nucleotide sequence ID" value="NZ_JACEZT010000033.1"/>
</dbReference>
<name>A0A7W2EXB0_9BURK</name>
<dbReference type="Proteomes" id="UP000534388">
    <property type="component" value="Unassembled WGS sequence"/>
</dbReference>
<keyword evidence="1" id="KW-1133">Transmembrane helix</keyword>
<sequence>MSEGLMCIASIPYLFLLLHAAYVLSSSSSDKQAGGGIEALGILCVIGYIVMSVFNVLGVFFALFAIFKNGHNMGWAKVALFTFVGFMQIAPFIFLSFL</sequence>
<feature type="transmembrane region" description="Helical" evidence="1">
    <location>
        <begin position="39"/>
        <end position="66"/>
    </location>
</feature>
<organism evidence="2 3">
    <name type="scientific">Rugamonas brunnea</name>
    <dbReference type="NCBI Taxonomy" id="2758569"/>
    <lineage>
        <taxon>Bacteria</taxon>
        <taxon>Pseudomonadati</taxon>
        <taxon>Pseudomonadota</taxon>
        <taxon>Betaproteobacteria</taxon>
        <taxon>Burkholderiales</taxon>
        <taxon>Oxalobacteraceae</taxon>
        <taxon>Telluria group</taxon>
        <taxon>Rugamonas</taxon>
    </lineage>
</organism>